<dbReference type="GO" id="GO:0003700">
    <property type="term" value="F:DNA-binding transcription factor activity"/>
    <property type="evidence" value="ECO:0007669"/>
    <property type="project" value="InterPro"/>
</dbReference>
<dbReference type="InterPro" id="IPR036390">
    <property type="entry name" value="WH_DNA-bd_sf"/>
</dbReference>
<dbReference type="RefSeq" id="WP_008732099.1">
    <property type="nucleotide sequence ID" value="NZ_CP066060.1"/>
</dbReference>
<dbReference type="Gene3D" id="1.10.10.10">
    <property type="entry name" value="Winged helix-like DNA-binding domain superfamily/Winged helix DNA-binding domain"/>
    <property type="match status" value="1"/>
</dbReference>
<sequence>MSRNTESGVFAALGHPTRRAILAFLRDHDYVKVGEIADAVGVSGSTLSGHLRTLREAELVDTRRRGTEIQYRVNLTLIDEAMLLLASLGGTLKAPDPTVRLAQERREP</sequence>
<dbReference type="NCBIfam" id="NF033788">
    <property type="entry name" value="HTH_metalloreg"/>
    <property type="match status" value="1"/>
</dbReference>
<comment type="caution">
    <text evidence="4">The sequence shown here is derived from an EMBL/GenBank/DDBJ whole genome shotgun (WGS) entry which is preliminary data.</text>
</comment>
<protein>
    <submittedName>
        <fullName evidence="4">Winged helix-turn-helix transcriptional regulator</fullName>
    </submittedName>
</protein>
<evidence type="ECO:0000256" key="3">
    <source>
        <dbReference type="ARBA" id="ARBA00023163"/>
    </source>
</evidence>
<dbReference type="AlphaFoldDB" id="A0A1Q8WQZ3"/>
<proteinExistence type="predicted"/>
<organism evidence="4 5">
    <name type="scientific">Actinomyces oris</name>
    <dbReference type="NCBI Taxonomy" id="544580"/>
    <lineage>
        <taxon>Bacteria</taxon>
        <taxon>Bacillati</taxon>
        <taxon>Actinomycetota</taxon>
        <taxon>Actinomycetes</taxon>
        <taxon>Actinomycetales</taxon>
        <taxon>Actinomycetaceae</taxon>
        <taxon>Actinomyces</taxon>
    </lineage>
</organism>
<dbReference type="OrthoDB" id="9806976at2"/>
<dbReference type="InterPro" id="IPR011991">
    <property type="entry name" value="ArsR-like_HTH"/>
</dbReference>
<dbReference type="InterPro" id="IPR001845">
    <property type="entry name" value="HTH_ArsR_DNA-bd_dom"/>
</dbReference>
<dbReference type="GeneID" id="64214090"/>
<dbReference type="CDD" id="cd00090">
    <property type="entry name" value="HTH_ARSR"/>
    <property type="match status" value="1"/>
</dbReference>
<dbReference type="PROSITE" id="PS50987">
    <property type="entry name" value="HTH_ARSR_2"/>
    <property type="match status" value="1"/>
</dbReference>
<accession>A0A1Q8WQZ3</accession>
<gene>
    <name evidence="4" type="ORF">FK267_02225</name>
</gene>
<dbReference type="SUPFAM" id="SSF46785">
    <property type="entry name" value="Winged helix' DNA-binding domain"/>
    <property type="match status" value="1"/>
</dbReference>
<evidence type="ECO:0000313" key="4">
    <source>
        <dbReference type="EMBL" id="TQD63415.1"/>
    </source>
</evidence>
<dbReference type="InterPro" id="IPR036388">
    <property type="entry name" value="WH-like_DNA-bd_sf"/>
</dbReference>
<dbReference type="SMART" id="SM00418">
    <property type="entry name" value="HTH_ARSR"/>
    <property type="match status" value="1"/>
</dbReference>
<evidence type="ECO:0000256" key="1">
    <source>
        <dbReference type="ARBA" id="ARBA00023015"/>
    </source>
</evidence>
<evidence type="ECO:0000313" key="5">
    <source>
        <dbReference type="Proteomes" id="UP000317942"/>
    </source>
</evidence>
<dbReference type="Proteomes" id="UP000317942">
    <property type="component" value="Unassembled WGS sequence"/>
</dbReference>
<keyword evidence="1" id="KW-0805">Transcription regulation</keyword>
<dbReference type="GO" id="GO:0003677">
    <property type="term" value="F:DNA binding"/>
    <property type="evidence" value="ECO:0007669"/>
    <property type="project" value="UniProtKB-KW"/>
</dbReference>
<evidence type="ECO:0000256" key="2">
    <source>
        <dbReference type="ARBA" id="ARBA00023125"/>
    </source>
</evidence>
<keyword evidence="3" id="KW-0804">Transcription</keyword>
<keyword evidence="2" id="KW-0238">DNA-binding</keyword>
<name>A0A1Q8WQZ3_9ACTO</name>
<dbReference type="EMBL" id="VICC01000001">
    <property type="protein sequence ID" value="TQD63415.1"/>
    <property type="molecule type" value="Genomic_DNA"/>
</dbReference>
<dbReference type="PANTHER" id="PTHR43132">
    <property type="entry name" value="ARSENICAL RESISTANCE OPERON REPRESSOR ARSR-RELATED"/>
    <property type="match status" value="1"/>
</dbReference>
<dbReference type="PANTHER" id="PTHR43132:SF2">
    <property type="entry name" value="ARSENICAL RESISTANCE OPERON REPRESSOR ARSR-RELATED"/>
    <property type="match status" value="1"/>
</dbReference>
<dbReference type="InterPro" id="IPR051011">
    <property type="entry name" value="Metal_resp_trans_reg"/>
</dbReference>
<dbReference type="PRINTS" id="PR00778">
    <property type="entry name" value="HTHARSR"/>
</dbReference>
<reference evidence="4 5" key="1">
    <citation type="submission" date="2019-06" db="EMBL/GenBank/DDBJ databases">
        <title>Draft genome sequence of Actinomyces oris CCUG 34288T.</title>
        <authorList>
            <person name="Salva-Serra F."/>
            <person name="Cardew S."/>
            <person name="Moore E."/>
        </authorList>
    </citation>
    <scope>NUCLEOTIDE SEQUENCE [LARGE SCALE GENOMIC DNA]</scope>
    <source>
        <strain evidence="4 5">CCUG 34288</strain>
    </source>
</reference>
<dbReference type="Pfam" id="PF12840">
    <property type="entry name" value="HTH_20"/>
    <property type="match status" value="1"/>
</dbReference>